<sequence length="317" mass="34441">MFLPFPPRLKGASQTPQVALNHITAVLDSASTGPIGGVTTDQVTNKLTSNRVTNQLTNDSLTNNGLTDNRDTNQLTSNRVTHGLTTHSLTNNGLTDNRDTNQLTNDGSPITASSPTTERQFNQLTSNRVTHGLTTHSLTNNGLTNNRDTHHIHADTNPHNVGSNSLAYTDSSTTALSTATTKSTTQSTPISPPPPRLPRLHTSPPRLFSPSPIKGNQNFGGHNASITDCGGTIARAFDESTATYWDPTTQSCTDTYNNSWWVRFTTDRIQTVLGVGIIPFGDITHDVLRYELYSCEEHNATIRNSCKQRLAICNCTL</sequence>
<feature type="compositionally biased region" description="Low complexity" evidence="1">
    <location>
        <begin position="165"/>
        <end position="189"/>
    </location>
</feature>
<accession>A0AAE0EPT6</accession>
<organism evidence="2 3">
    <name type="scientific">Cymbomonas tetramitiformis</name>
    <dbReference type="NCBI Taxonomy" id="36881"/>
    <lineage>
        <taxon>Eukaryota</taxon>
        <taxon>Viridiplantae</taxon>
        <taxon>Chlorophyta</taxon>
        <taxon>Pyramimonadophyceae</taxon>
        <taxon>Pyramimonadales</taxon>
        <taxon>Pyramimonadaceae</taxon>
        <taxon>Cymbomonas</taxon>
    </lineage>
</organism>
<name>A0AAE0EPT6_9CHLO</name>
<comment type="caution">
    <text evidence="2">The sequence shown here is derived from an EMBL/GenBank/DDBJ whole genome shotgun (WGS) entry which is preliminary data.</text>
</comment>
<evidence type="ECO:0000313" key="3">
    <source>
        <dbReference type="Proteomes" id="UP001190700"/>
    </source>
</evidence>
<evidence type="ECO:0000256" key="1">
    <source>
        <dbReference type="SAM" id="MobiDB-lite"/>
    </source>
</evidence>
<feature type="compositionally biased region" description="Basic and acidic residues" evidence="1">
    <location>
        <begin position="147"/>
        <end position="156"/>
    </location>
</feature>
<protein>
    <submittedName>
        <fullName evidence="2">Uncharacterized protein</fullName>
    </submittedName>
</protein>
<proteinExistence type="predicted"/>
<dbReference type="EMBL" id="LGRX02035264">
    <property type="protein sequence ID" value="KAK3235597.1"/>
    <property type="molecule type" value="Genomic_DNA"/>
</dbReference>
<dbReference type="Proteomes" id="UP001190700">
    <property type="component" value="Unassembled WGS sequence"/>
</dbReference>
<feature type="non-terminal residue" evidence="2">
    <location>
        <position position="317"/>
    </location>
</feature>
<evidence type="ECO:0000313" key="2">
    <source>
        <dbReference type="EMBL" id="KAK3235597.1"/>
    </source>
</evidence>
<gene>
    <name evidence="2" type="ORF">CYMTET_54204</name>
</gene>
<feature type="compositionally biased region" description="Polar residues" evidence="1">
    <location>
        <begin position="84"/>
        <end position="146"/>
    </location>
</feature>
<keyword evidence="3" id="KW-1185">Reference proteome</keyword>
<reference evidence="2 3" key="1">
    <citation type="journal article" date="2015" name="Genome Biol. Evol.">
        <title>Comparative Genomics of a Bacterivorous Green Alga Reveals Evolutionary Causalities and Consequences of Phago-Mixotrophic Mode of Nutrition.</title>
        <authorList>
            <person name="Burns J.A."/>
            <person name="Paasch A."/>
            <person name="Narechania A."/>
            <person name="Kim E."/>
        </authorList>
    </citation>
    <scope>NUCLEOTIDE SEQUENCE [LARGE SCALE GENOMIC DNA]</scope>
    <source>
        <strain evidence="2 3">PLY_AMNH</strain>
    </source>
</reference>
<feature type="region of interest" description="Disordered" evidence="1">
    <location>
        <begin position="84"/>
        <end position="201"/>
    </location>
</feature>
<dbReference type="AlphaFoldDB" id="A0AAE0EPT6"/>